<dbReference type="GeneID" id="66071064"/>
<name>A0A9P8AG68_9AGAR</name>
<dbReference type="OrthoDB" id="2739946at2759"/>
<evidence type="ECO:0000313" key="2">
    <source>
        <dbReference type="Proteomes" id="UP001049176"/>
    </source>
</evidence>
<protein>
    <submittedName>
        <fullName evidence="1">Uncharacterized protein</fullName>
    </submittedName>
</protein>
<dbReference type="AlphaFoldDB" id="A0A9P8AG68"/>
<comment type="caution">
    <text evidence="1">The sequence shown here is derived from an EMBL/GenBank/DDBJ whole genome shotgun (WGS) entry which is preliminary data.</text>
</comment>
<evidence type="ECO:0000313" key="1">
    <source>
        <dbReference type="EMBL" id="KAG7100213.1"/>
    </source>
</evidence>
<organism evidence="1 2">
    <name type="scientific">Marasmius oreades</name>
    <name type="common">fairy-ring Marasmius</name>
    <dbReference type="NCBI Taxonomy" id="181124"/>
    <lineage>
        <taxon>Eukaryota</taxon>
        <taxon>Fungi</taxon>
        <taxon>Dikarya</taxon>
        <taxon>Basidiomycota</taxon>
        <taxon>Agaricomycotina</taxon>
        <taxon>Agaricomycetes</taxon>
        <taxon>Agaricomycetidae</taxon>
        <taxon>Agaricales</taxon>
        <taxon>Marasmiineae</taxon>
        <taxon>Marasmiaceae</taxon>
        <taxon>Marasmius</taxon>
    </lineage>
</organism>
<accession>A0A9P8AG68</accession>
<sequence>MTRSNVSQYSPKVAKKAFRAAAKDAGMRYVDAIQVRKEAQSNLKTLSTKVGVVRRNPGRMDGVRWNGDSFVCPLHVDSDLSVFGGSEDELECEYDDSYEFDNKRSEEKMKTVSETVCLMDIAKPMKVKGIAKDFEVLQTVRRVIALEDELENEEWEMTSCTGSEWDEVIEDVESEAALGAWQSYSDAIRSREKGKDVT</sequence>
<keyword evidence="2" id="KW-1185">Reference proteome</keyword>
<dbReference type="EMBL" id="CM032181">
    <property type="protein sequence ID" value="KAG7100213.1"/>
    <property type="molecule type" value="Genomic_DNA"/>
</dbReference>
<proteinExistence type="predicted"/>
<gene>
    <name evidence="1" type="ORF">E1B28_001988</name>
</gene>
<dbReference type="Proteomes" id="UP001049176">
    <property type="component" value="Chromosome 1"/>
</dbReference>
<dbReference type="RefSeq" id="XP_043016683.1">
    <property type="nucleotide sequence ID" value="XM_043147969.1"/>
</dbReference>
<dbReference type="KEGG" id="more:E1B28_001988"/>
<reference evidence="1" key="1">
    <citation type="journal article" date="2021" name="Genome Biol. Evol.">
        <title>The assembled and annotated genome of the fairy-ring fungus Marasmius oreades.</title>
        <authorList>
            <person name="Hiltunen M."/>
            <person name="Ament-Velasquez S.L."/>
            <person name="Johannesson H."/>
        </authorList>
    </citation>
    <scope>NUCLEOTIDE SEQUENCE</scope>
    <source>
        <strain evidence="1">03SP1</strain>
    </source>
</reference>